<accession>A0A4C1ZCX8</accession>
<dbReference type="EMBL" id="BGZK01001794">
    <property type="protein sequence ID" value="GBP86426.1"/>
    <property type="molecule type" value="Genomic_DNA"/>
</dbReference>
<dbReference type="AlphaFoldDB" id="A0A4C1ZCX8"/>
<evidence type="ECO:0000313" key="1">
    <source>
        <dbReference type="EMBL" id="GBP86426.1"/>
    </source>
</evidence>
<evidence type="ECO:0000313" key="2">
    <source>
        <dbReference type="Proteomes" id="UP000299102"/>
    </source>
</evidence>
<protein>
    <submittedName>
        <fullName evidence="1">Uncharacterized protein</fullName>
    </submittedName>
</protein>
<dbReference type="Proteomes" id="UP000299102">
    <property type="component" value="Unassembled WGS sequence"/>
</dbReference>
<comment type="caution">
    <text evidence="1">The sequence shown here is derived from an EMBL/GenBank/DDBJ whole genome shotgun (WGS) entry which is preliminary data.</text>
</comment>
<name>A0A4C1ZCX8_EUMVA</name>
<proteinExistence type="predicted"/>
<organism evidence="1 2">
    <name type="scientific">Eumeta variegata</name>
    <name type="common">Bagworm moth</name>
    <name type="synonym">Eumeta japonica</name>
    <dbReference type="NCBI Taxonomy" id="151549"/>
    <lineage>
        <taxon>Eukaryota</taxon>
        <taxon>Metazoa</taxon>
        <taxon>Ecdysozoa</taxon>
        <taxon>Arthropoda</taxon>
        <taxon>Hexapoda</taxon>
        <taxon>Insecta</taxon>
        <taxon>Pterygota</taxon>
        <taxon>Neoptera</taxon>
        <taxon>Endopterygota</taxon>
        <taxon>Lepidoptera</taxon>
        <taxon>Glossata</taxon>
        <taxon>Ditrysia</taxon>
        <taxon>Tineoidea</taxon>
        <taxon>Psychidae</taxon>
        <taxon>Oiketicinae</taxon>
        <taxon>Eumeta</taxon>
    </lineage>
</organism>
<gene>
    <name evidence="1" type="ORF">EVAR_61125_1</name>
</gene>
<sequence length="209" mass="23281">MEALEKKLHFNIITLLTLTCYHNNAKYRPDILDISLMKGVVLKLSCNETLQCLNADHRPVLVRLGSLAGDCPPPTKTIISWKKMSVSLEKTDTPILYNIPNDIASTDDIDNSAGVPTSHIRIVVENSSRTVPTKSGRRELPRDRKVKVKAHMKEVRNENWSKLMAEISPNHKAYRGLVKDLKTEGAVPTSALKDRIVLSCSMTGKNPNA</sequence>
<reference evidence="1 2" key="1">
    <citation type="journal article" date="2019" name="Commun. Biol.">
        <title>The bagworm genome reveals a unique fibroin gene that provides high tensile strength.</title>
        <authorList>
            <person name="Kono N."/>
            <person name="Nakamura H."/>
            <person name="Ohtoshi R."/>
            <person name="Tomita M."/>
            <person name="Numata K."/>
            <person name="Arakawa K."/>
        </authorList>
    </citation>
    <scope>NUCLEOTIDE SEQUENCE [LARGE SCALE GENOMIC DNA]</scope>
</reference>
<dbReference type="OrthoDB" id="7487383at2759"/>
<keyword evidence="2" id="KW-1185">Reference proteome</keyword>